<sequence length="1147" mass="120206">MILRPWPGIWLSCLSIFNQATAYQAVPPPNLDLGSLGQVAVGGDFDAISLYSYVDQREGAQGNGTQSVLHQLPNGMYDVLAATDANIEDMCTFTLSNGTLVGVVIGGNFTSVGGIGAQSIAFIDGKTSAIVPAPGIQGTVNALFCDSDTQTVYVGGAFEAADSSHAIAWLASGSWANLPFAGFDAPVTSITKAPNGHIVFGGSFTGLKNMSRTTTNSQRPGEIINLDSATVTSVANTTGGSGIVCPSNNSASQPWQLRDNTAGSWTATMRYGFEPSVLRLWNANVGGRGVKTWRLTALPNTGIMNFTYTDPETGNQAHCDATCPLAQNSSQPYQDFHFVNRVGMNSFRIDVSAWYGKGGALDGIEIFQNDTFVYAIESFNEPSCLASSTTLSTVTTTGPWYQTPSRSSVADYLTVVVGPTTVETTNIVFQPDIEESGNFTLVVYTPGCIQDSSCSARGSINVTGTLTSGGGNTFSTILSQTNDYEKYDQVYQGKIDPASGSFRPAVTIRPSGDLSAQLVVASRVRFSGNPSTGGLNGLFDFDPNSAVVDTDFSKSAINNAGTMLKPNAHVTTLATNGDTIYAAGSFSDTTFENIMSFANNQARSLPNGGLNAAVAAIYASNDTLYVGGNFTGTNQNGPSGLENLAAYNYADRAWVALGAGVDGAVTEIVPFQLNTTNNQPETVIAFSGSFSHIRATSTSAQHPVNGFAVWLPSRSNWLQNTGMQKQLLSGMLCSYTNMPNGTWLGAGTLASLGQAISGIVGLEQMNNNIGIQQLPVEIEPTTTTSSSITKRALLNQQNITGVVAGAYDTNNGRNITILGGHFTAHTNSSTVQNLLFLNGGHGNNVTGLPSGIDSNSTFTTLTLENDILFAGGLVTGQINNTQVQGLVLYDMATRGYRSPQPAALEGGDALVNSIVIQPDTSNVYVGGSFTGTVQGLACSSVCMYDTSLNIWSSVGGGLDGTVTALHFVENNQLVAAGNLSLSGNATSLAQYDTKAQSWTDFSSVPLPGPVNAFAGTSDNKQFWVAGTSTANGTTYLVKVVNGDLVPTSGLFDRGTTILGMQMMGLNKNHGSSRYLDNNMDLLVMGALNVTGFGHASAALFNGSTLTPFMLSVDSTGQPGSISTLFSSRANPATAPRKYFLLSNMDNT</sequence>
<proteinExistence type="predicted"/>
<organism evidence="1 2">
    <name type="scientific">Neophaeococcomyces mojaviensis</name>
    <dbReference type="NCBI Taxonomy" id="3383035"/>
    <lineage>
        <taxon>Eukaryota</taxon>
        <taxon>Fungi</taxon>
        <taxon>Dikarya</taxon>
        <taxon>Ascomycota</taxon>
        <taxon>Pezizomycotina</taxon>
        <taxon>Eurotiomycetes</taxon>
        <taxon>Chaetothyriomycetidae</taxon>
        <taxon>Chaetothyriales</taxon>
        <taxon>Chaetothyriales incertae sedis</taxon>
        <taxon>Neophaeococcomyces</taxon>
    </lineage>
</organism>
<protein>
    <submittedName>
        <fullName evidence="1">Uncharacterized protein</fullName>
    </submittedName>
</protein>
<comment type="caution">
    <text evidence="1">The sequence shown here is derived from an EMBL/GenBank/DDBJ whole genome shotgun (WGS) entry which is preliminary data.</text>
</comment>
<name>A0ACC3A8J3_9EURO</name>
<accession>A0ACC3A8J3</accession>
<gene>
    <name evidence="1" type="ORF">H2198_004568</name>
</gene>
<evidence type="ECO:0000313" key="2">
    <source>
        <dbReference type="Proteomes" id="UP001172386"/>
    </source>
</evidence>
<dbReference type="Proteomes" id="UP001172386">
    <property type="component" value="Unassembled WGS sequence"/>
</dbReference>
<keyword evidence="2" id="KW-1185">Reference proteome</keyword>
<reference evidence="1" key="1">
    <citation type="submission" date="2022-10" db="EMBL/GenBank/DDBJ databases">
        <title>Culturing micro-colonial fungi from biological soil crusts in the Mojave desert and describing Neophaeococcomyces mojavensis, and introducing the new genera and species Taxawa tesnikishii.</title>
        <authorList>
            <person name="Kurbessoian T."/>
            <person name="Stajich J.E."/>
        </authorList>
    </citation>
    <scope>NUCLEOTIDE SEQUENCE</scope>
    <source>
        <strain evidence="1">JES_112</strain>
    </source>
</reference>
<dbReference type="EMBL" id="JAPDRQ010000069">
    <property type="protein sequence ID" value="KAJ9657076.1"/>
    <property type="molecule type" value="Genomic_DNA"/>
</dbReference>
<evidence type="ECO:0000313" key="1">
    <source>
        <dbReference type="EMBL" id="KAJ9657076.1"/>
    </source>
</evidence>